<dbReference type="EMBL" id="OZ075117">
    <property type="protein sequence ID" value="CAL5082278.1"/>
    <property type="molecule type" value="Genomic_DNA"/>
</dbReference>
<gene>
    <name evidence="4" type="ORF">URODEC1_LOCUS109198</name>
    <name evidence="3" type="ORF">URODEC1_LOCUS49938</name>
</gene>
<keyword evidence="5" id="KW-1185">Reference proteome</keyword>
<evidence type="ECO:0000256" key="1">
    <source>
        <dbReference type="SAM" id="MobiDB-lite"/>
    </source>
</evidence>
<sequence>MPAGDPPAAIHSPQTLSGDPPAAAPVVPNPALSPARTPEGRHTPRAGEALDLHYGGSGSSTASTQQDSKTEEIRRGKAVAHGEGEIFHRKDYEEGRSQLRQDSADLSRRVSYKEALVGNRTFKPRFDSSRKPDEWRENEPRSHPTRSTVWRRLGPRQESIHDRLGGRVRKEPLDINGFHLLLKKKAVGRCYNCLASDHRIAACRDPPRCILCSRSGHKARLCPGRSQSQRAPTTAWRRRVPEAREGIENTAGVAPAAAAAPATVSPPMDFIPGVPSRRPARVAACAARSSAVREAERDLLLRGLIAVQRDARARLTCDVVLREALHQLCIPEHTIQVTRISTASFLLRFETPELRNTARARGTLEVGSSSLHLMSWGRQAGAFDGSLAYRARVCLEGVPYHAHQVDSVLHLLPKRSFVEGIDYVKTREDEKGCFILWIWCKDPDEIGVQGTLEIEEHAVLPEGYQYCVEDAQFPIVRSDVMPMLKYDVLIHLDCVEDYSPLSNRPSPMRYPFVWHLGQPDVLPDPPRASVHSRLGGRKDRSPPRGGGSGNGKMLQRPTPNQFDTPRPNFESAGTSTFRGNAGGGFHYRQQGQGYNKQDTQVARDNFSHEMAMLQGTCLDSGFSGGLLKSMDPMLEEFAQLVQEDVGLEKVDKNPSQGSVALVQQSTEVQQFVSESQLPGEEVRTASMPIPVEGELSERQQPMPDPEVRMAPLPIPVDGELSERQHEFAHSFDLNLLFDVSGEHTPISTSTNQVVPAPVQCAEVVGDAQPDNGTPLVELLDKRSVDAPESSRHRNTARGVACFAIPLKKALLCNPSLRPRTLHLKKKTNMEASALAATAGQNGGKRQAQGSIEEQAAALLIRKSGQLGEREQIQEGDHQKFGEQFVHPMQEDLLGSMRNTFGLPEYGGMDCLGALAIDAEV</sequence>
<organism evidence="4 5">
    <name type="scientific">Urochloa decumbens</name>
    <dbReference type="NCBI Taxonomy" id="240449"/>
    <lineage>
        <taxon>Eukaryota</taxon>
        <taxon>Viridiplantae</taxon>
        <taxon>Streptophyta</taxon>
        <taxon>Embryophyta</taxon>
        <taxon>Tracheophyta</taxon>
        <taxon>Spermatophyta</taxon>
        <taxon>Magnoliopsida</taxon>
        <taxon>Liliopsida</taxon>
        <taxon>Poales</taxon>
        <taxon>Poaceae</taxon>
        <taxon>PACMAD clade</taxon>
        <taxon>Panicoideae</taxon>
        <taxon>Panicodae</taxon>
        <taxon>Paniceae</taxon>
        <taxon>Melinidinae</taxon>
        <taxon>Urochloa</taxon>
    </lineage>
</organism>
<feature type="region of interest" description="Disordered" evidence="1">
    <location>
        <begin position="524"/>
        <end position="575"/>
    </location>
</feature>
<name>A0ABC9FVB2_9POAL</name>
<evidence type="ECO:0000313" key="3">
    <source>
        <dbReference type="EMBL" id="CAL4970140.1"/>
    </source>
</evidence>
<protein>
    <recommendedName>
        <fullName evidence="2">CCHC-type domain-containing protein</fullName>
    </recommendedName>
</protein>
<dbReference type="Gene3D" id="4.10.60.10">
    <property type="entry name" value="Zinc finger, CCHC-type"/>
    <property type="match status" value="1"/>
</dbReference>
<accession>A0ABC9FVB2</accession>
<dbReference type="SUPFAM" id="SSF57756">
    <property type="entry name" value="Retrovirus zinc finger-like domains"/>
    <property type="match status" value="1"/>
</dbReference>
<evidence type="ECO:0000313" key="4">
    <source>
        <dbReference type="EMBL" id="CAL5082278.1"/>
    </source>
</evidence>
<evidence type="ECO:0000259" key="2">
    <source>
        <dbReference type="SMART" id="SM00343"/>
    </source>
</evidence>
<feature type="compositionally biased region" description="Basic and acidic residues" evidence="1">
    <location>
        <begin position="124"/>
        <end position="142"/>
    </location>
</feature>
<dbReference type="InterPro" id="IPR036875">
    <property type="entry name" value="Znf_CCHC_sf"/>
</dbReference>
<feature type="region of interest" description="Disordered" evidence="1">
    <location>
        <begin position="123"/>
        <end position="154"/>
    </location>
</feature>
<feature type="domain" description="CCHC-type" evidence="2">
    <location>
        <begin position="189"/>
        <end position="205"/>
    </location>
</feature>
<dbReference type="EMBL" id="OZ075112">
    <property type="protein sequence ID" value="CAL4970140.1"/>
    <property type="molecule type" value="Genomic_DNA"/>
</dbReference>
<feature type="region of interest" description="Disordered" evidence="1">
    <location>
        <begin position="1"/>
        <end position="108"/>
    </location>
</feature>
<feature type="compositionally biased region" description="Low complexity" evidence="1">
    <location>
        <begin position="20"/>
        <end position="35"/>
    </location>
</feature>
<dbReference type="Proteomes" id="UP001497457">
    <property type="component" value="Chromosome 2b"/>
</dbReference>
<reference evidence="4" key="1">
    <citation type="submission" date="2024-10" db="EMBL/GenBank/DDBJ databases">
        <authorList>
            <person name="Ryan C."/>
        </authorList>
    </citation>
    <scope>NUCLEOTIDE SEQUENCE [LARGE SCALE GENOMIC DNA]</scope>
</reference>
<dbReference type="InterPro" id="IPR053253">
    <property type="entry name" value="Sex_diff_modulator"/>
</dbReference>
<dbReference type="PANTHER" id="PTHR33087">
    <property type="entry name" value="OS07G0539200 PROTEIN"/>
    <property type="match status" value="1"/>
</dbReference>
<dbReference type="InterPro" id="IPR001878">
    <property type="entry name" value="Znf_CCHC"/>
</dbReference>
<dbReference type="Proteomes" id="UP001497457">
    <property type="component" value="Chromosome 7b"/>
</dbReference>
<dbReference type="AlphaFoldDB" id="A0ABC9FVB2"/>
<proteinExistence type="predicted"/>
<evidence type="ECO:0000313" key="5">
    <source>
        <dbReference type="Proteomes" id="UP001497457"/>
    </source>
</evidence>
<dbReference type="PANTHER" id="PTHR33087:SF21">
    <property type="entry name" value="OS03G0782100 PROTEIN"/>
    <property type="match status" value="1"/>
</dbReference>
<dbReference type="SMART" id="SM00343">
    <property type="entry name" value="ZnF_C2HC"/>
    <property type="match status" value="2"/>
</dbReference>
<feature type="domain" description="CCHC-type" evidence="2">
    <location>
        <begin position="208"/>
        <end position="224"/>
    </location>
</feature>
<feature type="compositionally biased region" description="Basic and acidic residues" evidence="1">
    <location>
        <begin position="68"/>
        <end position="108"/>
    </location>
</feature>